<accession>A0A7W4YDB3</accession>
<evidence type="ECO:0000259" key="2">
    <source>
        <dbReference type="Pfam" id="PF13601"/>
    </source>
</evidence>
<dbReference type="InterPro" id="IPR036390">
    <property type="entry name" value="WH_DNA-bd_sf"/>
</dbReference>
<dbReference type="AlphaFoldDB" id="A0A7W4YDB3"/>
<evidence type="ECO:0000256" key="1">
    <source>
        <dbReference type="SAM" id="MobiDB-lite"/>
    </source>
</evidence>
<sequence length="144" mass="14850">MTPVEPAPAPAPSAGTPDPTAVPDPAAVPDITAVPDTTAVPGAAGLTHPRRDLDELLTHAVRFSVVAALSGVLKAEFGAVRDSVEITTPMLSKQVALLEKAGYVEVEKGRVGRRPCTWLSLSTEGSAAYARHVAALRAIAGLDH</sequence>
<dbReference type="InterPro" id="IPR027395">
    <property type="entry name" value="WH_DNA-bd_dom"/>
</dbReference>
<comment type="caution">
    <text evidence="3">The sequence shown here is derived from an EMBL/GenBank/DDBJ whole genome shotgun (WGS) entry which is preliminary data.</text>
</comment>
<dbReference type="SUPFAM" id="SSF46785">
    <property type="entry name" value="Winged helix' DNA-binding domain"/>
    <property type="match status" value="1"/>
</dbReference>
<dbReference type="EMBL" id="JACHVX010000005">
    <property type="protein sequence ID" value="MBB2924371.1"/>
    <property type="molecule type" value="Genomic_DNA"/>
</dbReference>
<reference evidence="3 4" key="2">
    <citation type="submission" date="2020-08" db="EMBL/GenBank/DDBJ databases">
        <authorList>
            <person name="Partida-Martinez L."/>
            <person name="Huntemann M."/>
            <person name="Clum A."/>
            <person name="Wang J."/>
            <person name="Palaniappan K."/>
            <person name="Ritter S."/>
            <person name="Chen I.-M."/>
            <person name="Stamatis D."/>
            <person name="Reddy T."/>
            <person name="O'Malley R."/>
            <person name="Daum C."/>
            <person name="Shapiro N."/>
            <person name="Ivanova N."/>
            <person name="Kyrpides N."/>
            <person name="Woyke T."/>
        </authorList>
    </citation>
    <scope>NUCLEOTIDE SEQUENCE [LARGE SCALE GENOMIC DNA]</scope>
    <source>
        <strain evidence="3 4">RAS26</strain>
    </source>
</reference>
<organism evidence="3 4">
    <name type="scientific">Cellulomonas cellasea</name>
    <dbReference type="NCBI Taxonomy" id="43670"/>
    <lineage>
        <taxon>Bacteria</taxon>
        <taxon>Bacillati</taxon>
        <taxon>Actinomycetota</taxon>
        <taxon>Actinomycetes</taxon>
        <taxon>Micrococcales</taxon>
        <taxon>Cellulomonadaceae</taxon>
        <taxon>Cellulomonas</taxon>
    </lineage>
</organism>
<feature type="compositionally biased region" description="Pro residues" evidence="1">
    <location>
        <begin position="1"/>
        <end position="11"/>
    </location>
</feature>
<evidence type="ECO:0000313" key="4">
    <source>
        <dbReference type="Proteomes" id="UP000518206"/>
    </source>
</evidence>
<evidence type="ECO:0000313" key="3">
    <source>
        <dbReference type="EMBL" id="MBB2924371.1"/>
    </source>
</evidence>
<reference evidence="3 4" key="1">
    <citation type="submission" date="2020-08" db="EMBL/GenBank/DDBJ databases">
        <title>The Agave Microbiome: Exploring the role of microbial communities in plant adaptations to desert environments.</title>
        <authorList>
            <person name="Partida-Martinez L.P."/>
        </authorList>
    </citation>
    <scope>NUCLEOTIDE SEQUENCE [LARGE SCALE GENOMIC DNA]</scope>
    <source>
        <strain evidence="3 4">RAS26</strain>
    </source>
</reference>
<dbReference type="RefSeq" id="WP_183297184.1">
    <property type="nucleotide sequence ID" value="NZ_JACHVX010000005.1"/>
</dbReference>
<dbReference type="Proteomes" id="UP000518206">
    <property type="component" value="Unassembled WGS sequence"/>
</dbReference>
<dbReference type="Gene3D" id="1.10.10.10">
    <property type="entry name" value="Winged helix-like DNA-binding domain superfamily/Winged helix DNA-binding domain"/>
    <property type="match status" value="1"/>
</dbReference>
<feature type="region of interest" description="Disordered" evidence="1">
    <location>
        <begin position="1"/>
        <end position="26"/>
    </location>
</feature>
<feature type="domain" description="Winged helix DNA-binding" evidence="2">
    <location>
        <begin position="61"/>
        <end position="139"/>
    </location>
</feature>
<dbReference type="InterPro" id="IPR036388">
    <property type="entry name" value="WH-like_DNA-bd_sf"/>
</dbReference>
<name>A0A7W4YDB3_9CELL</name>
<proteinExistence type="predicted"/>
<dbReference type="PANTHER" id="PTHR37318:SF1">
    <property type="entry name" value="BSL7504 PROTEIN"/>
    <property type="match status" value="1"/>
</dbReference>
<gene>
    <name evidence="3" type="ORF">FHR80_003304</name>
</gene>
<keyword evidence="3" id="KW-0238">DNA-binding</keyword>
<dbReference type="GO" id="GO:0003677">
    <property type="term" value="F:DNA binding"/>
    <property type="evidence" value="ECO:0007669"/>
    <property type="project" value="UniProtKB-KW"/>
</dbReference>
<dbReference type="Pfam" id="PF13601">
    <property type="entry name" value="HTH_34"/>
    <property type="match status" value="1"/>
</dbReference>
<dbReference type="PANTHER" id="PTHR37318">
    <property type="entry name" value="BSL7504 PROTEIN"/>
    <property type="match status" value="1"/>
</dbReference>
<feature type="compositionally biased region" description="Low complexity" evidence="1">
    <location>
        <begin position="12"/>
        <end position="26"/>
    </location>
</feature>
<protein>
    <submittedName>
        <fullName evidence="3">DNA-binding MarR family transcriptional regulator</fullName>
    </submittedName>
</protein>